<dbReference type="Pfam" id="PF00114">
    <property type="entry name" value="Pilin"/>
    <property type="match status" value="1"/>
</dbReference>
<reference evidence="3" key="1">
    <citation type="submission" date="2019-06" db="EMBL/GenBank/DDBJ databases">
        <authorList>
            <person name="Murdoch R.W."/>
            <person name="Fathepure B."/>
        </authorList>
    </citation>
    <scope>NUCLEOTIDE SEQUENCE</scope>
</reference>
<dbReference type="Gene3D" id="3.30.700.10">
    <property type="entry name" value="Glycoprotein, Type 4 Pilin"/>
    <property type="match status" value="1"/>
</dbReference>
<dbReference type="SUPFAM" id="SSF54523">
    <property type="entry name" value="Pili subunits"/>
    <property type="match status" value="1"/>
</dbReference>
<dbReference type="PANTHER" id="PTHR30093">
    <property type="entry name" value="GENERAL SECRETION PATHWAY PROTEIN G"/>
    <property type="match status" value="1"/>
</dbReference>
<keyword evidence="2" id="KW-1133">Transmembrane helix</keyword>
<keyword evidence="2" id="KW-0812">Transmembrane</keyword>
<dbReference type="EMBL" id="MN079185">
    <property type="protein sequence ID" value="QEA06937.1"/>
    <property type="molecule type" value="Genomic_DNA"/>
</dbReference>
<name>A0A5B8RJD0_9ZZZZ</name>
<accession>A0A5B8RJD0</accession>
<sequence>MRRVQDGFTLIELMIVVAIIGILAAIAVGGYIDYTGRAQVADTLTVTDGLRKSLTEYYSNKGSFANVASDTGITNSADQLSGTYFDTNSVTVTSGGTMEVAIDSGVHQGQTFTMVPKTASDGRLVGWRCGGLDAQYLPSSCR</sequence>
<dbReference type="NCBIfam" id="TIGR02532">
    <property type="entry name" value="IV_pilin_GFxxxE"/>
    <property type="match status" value="1"/>
</dbReference>
<dbReference type="Pfam" id="PF07963">
    <property type="entry name" value="N_methyl"/>
    <property type="match status" value="1"/>
</dbReference>
<gene>
    <name evidence="3" type="primary">pilE1</name>
    <name evidence="3" type="ORF">KBTEX_03280</name>
</gene>
<dbReference type="GO" id="GO:0007155">
    <property type="term" value="P:cell adhesion"/>
    <property type="evidence" value="ECO:0007669"/>
    <property type="project" value="InterPro"/>
</dbReference>
<keyword evidence="2" id="KW-0472">Membrane</keyword>
<dbReference type="InterPro" id="IPR045584">
    <property type="entry name" value="Pilin-like"/>
</dbReference>
<evidence type="ECO:0000256" key="2">
    <source>
        <dbReference type="SAM" id="Phobius"/>
    </source>
</evidence>
<evidence type="ECO:0000313" key="3">
    <source>
        <dbReference type="EMBL" id="QEA06937.1"/>
    </source>
</evidence>
<keyword evidence="1" id="KW-0488">Methylation</keyword>
<dbReference type="AlphaFoldDB" id="A0A5B8RJD0"/>
<dbReference type="InterPro" id="IPR012902">
    <property type="entry name" value="N_methyl_site"/>
</dbReference>
<feature type="transmembrane region" description="Helical" evidence="2">
    <location>
        <begin position="7"/>
        <end position="32"/>
    </location>
</feature>
<dbReference type="InterPro" id="IPR001082">
    <property type="entry name" value="Pilin"/>
</dbReference>
<dbReference type="PANTHER" id="PTHR30093:SF34">
    <property type="entry name" value="PREPILIN PEPTIDASE-DEPENDENT PROTEIN D"/>
    <property type="match status" value="1"/>
</dbReference>
<protein>
    <submittedName>
        <fullName evidence="3">Fimbrial protein</fullName>
    </submittedName>
</protein>
<evidence type="ECO:0000256" key="1">
    <source>
        <dbReference type="ARBA" id="ARBA00022481"/>
    </source>
</evidence>
<proteinExistence type="predicted"/>
<organism evidence="3">
    <name type="scientific">uncultured organism</name>
    <dbReference type="NCBI Taxonomy" id="155900"/>
    <lineage>
        <taxon>unclassified sequences</taxon>
        <taxon>environmental samples</taxon>
    </lineage>
</organism>